<name>A0A381EB43_9GAMM</name>
<dbReference type="EMBL" id="UFUW01000001">
    <property type="protein sequence ID" value="SUX24231.1"/>
    <property type="molecule type" value="Genomic_DNA"/>
</dbReference>
<dbReference type="RefSeq" id="WP_115611982.1">
    <property type="nucleotide sequence ID" value="NZ_JBHLZC010000002.1"/>
</dbReference>
<dbReference type="OrthoDB" id="7543403at2"/>
<dbReference type="AlphaFoldDB" id="A0A381EB43"/>
<protein>
    <recommendedName>
        <fullName evidence="3">DUF3298 domain-containing protein</fullName>
    </recommendedName>
</protein>
<gene>
    <name evidence="1" type="ORF">NCTC13294_01760</name>
</gene>
<reference evidence="1 2" key="1">
    <citation type="submission" date="2018-06" db="EMBL/GenBank/DDBJ databases">
        <authorList>
            <consortium name="Pathogen Informatics"/>
            <person name="Doyle S."/>
        </authorList>
    </citation>
    <scope>NUCLEOTIDE SEQUENCE [LARGE SCALE GENOMIC DNA]</scope>
    <source>
        <strain evidence="1 2">NCTC13294</strain>
    </source>
</reference>
<keyword evidence="2" id="KW-1185">Reference proteome</keyword>
<evidence type="ECO:0000313" key="2">
    <source>
        <dbReference type="Proteomes" id="UP000254572"/>
    </source>
</evidence>
<evidence type="ECO:0008006" key="3">
    <source>
        <dbReference type="Google" id="ProtNLM"/>
    </source>
</evidence>
<organism evidence="1 2">
    <name type="scientific">Cardiobacterium valvarum</name>
    <dbReference type="NCBI Taxonomy" id="194702"/>
    <lineage>
        <taxon>Bacteria</taxon>
        <taxon>Pseudomonadati</taxon>
        <taxon>Pseudomonadota</taxon>
        <taxon>Gammaproteobacteria</taxon>
        <taxon>Cardiobacteriales</taxon>
        <taxon>Cardiobacteriaceae</taxon>
        <taxon>Cardiobacterium</taxon>
    </lineage>
</organism>
<proteinExistence type="predicted"/>
<accession>A0A381EB43</accession>
<dbReference type="Proteomes" id="UP000254572">
    <property type="component" value="Unassembled WGS sequence"/>
</dbReference>
<evidence type="ECO:0000313" key="1">
    <source>
        <dbReference type="EMBL" id="SUX24231.1"/>
    </source>
</evidence>
<sequence>MRRLLAPLTLTAACIAHSAVYRGNDAGRVLVLDSDTLTHHYEDERLPFPLTPNDNCPAETRCYCTITGSHLEQRGDNWHIKGDSTLTPYTPPVRDPANRLFATELPYEAALLDDITFTPSQTTAHNDNAIKLQYWREPVSGLEHFLISGGYDDNRDTINPYLRAQALTTLYARRQCLAALPADKRAALNYRVDMEPTYLGPRYISAHIHEQTPCGFGGHYGITYDIEQARGLELEDLLWIGDGAPHLLADDAPADQALRETRAAWLLDALQAAAPQSMRRYPYRAQDYQYPYFYLTPRGLYIGPLLPPSKAAHAHPEDTILPYDLIRNHPGILGADAIKNL</sequence>